<evidence type="ECO:0000256" key="4">
    <source>
        <dbReference type="ARBA" id="ARBA00022496"/>
    </source>
</evidence>
<dbReference type="InterPro" id="IPR017871">
    <property type="entry name" value="ABC_transporter-like_CS"/>
</dbReference>
<evidence type="ECO:0000259" key="10">
    <source>
        <dbReference type="PROSITE" id="PS50893"/>
    </source>
</evidence>
<feature type="domain" description="ABC transporter" evidence="10">
    <location>
        <begin position="2"/>
        <end position="236"/>
    </location>
</feature>
<comment type="caution">
    <text evidence="11">The sequence shown here is derived from an EMBL/GenBank/DDBJ whole genome shotgun (WGS) entry which is preliminary data.</text>
</comment>
<dbReference type="Proteomes" id="UP001519289">
    <property type="component" value="Unassembled WGS sequence"/>
</dbReference>
<keyword evidence="8" id="KW-0406">Ion transport</keyword>
<dbReference type="InterPro" id="IPR027417">
    <property type="entry name" value="P-loop_NTPase"/>
</dbReference>
<evidence type="ECO:0000256" key="7">
    <source>
        <dbReference type="ARBA" id="ARBA00023004"/>
    </source>
</evidence>
<dbReference type="RefSeq" id="WP_209467947.1">
    <property type="nucleotide sequence ID" value="NZ_JAGGLG010000036.1"/>
</dbReference>
<keyword evidence="6 11" id="KW-0067">ATP-binding</keyword>
<evidence type="ECO:0000256" key="3">
    <source>
        <dbReference type="ARBA" id="ARBA00022475"/>
    </source>
</evidence>
<reference evidence="11 12" key="1">
    <citation type="submission" date="2021-03" db="EMBL/GenBank/DDBJ databases">
        <title>Genomic Encyclopedia of Type Strains, Phase IV (KMG-IV): sequencing the most valuable type-strain genomes for metagenomic binning, comparative biology and taxonomic classification.</title>
        <authorList>
            <person name="Goeker M."/>
        </authorList>
    </citation>
    <scope>NUCLEOTIDE SEQUENCE [LARGE SCALE GENOMIC DNA]</scope>
    <source>
        <strain evidence="11 12">DSM 27138</strain>
    </source>
</reference>
<dbReference type="PANTHER" id="PTHR42771:SF3">
    <property type="entry name" value="PETROBACTIN IMPORT ATP-BINDING PROTEIN YCLP"/>
    <property type="match status" value="1"/>
</dbReference>
<evidence type="ECO:0000256" key="9">
    <source>
        <dbReference type="ARBA" id="ARBA00023136"/>
    </source>
</evidence>
<dbReference type="PROSITE" id="PS00211">
    <property type="entry name" value="ABC_TRANSPORTER_1"/>
    <property type="match status" value="1"/>
</dbReference>
<proteinExistence type="predicted"/>
<keyword evidence="5" id="KW-0547">Nucleotide-binding</keyword>
<dbReference type="PROSITE" id="PS50893">
    <property type="entry name" value="ABC_TRANSPORTER_2"/>
    <property type="match status" value="1"/>
</dbReference>
<dbReference type="InterPro" id="IPR003593">
    <property type="entry name" value="AAA+_ATPase"/>
</dbReference>
<comment type="subcellular location">
    <subcellularLocation>
        <location evidence="1">Cell membrane</location>
        <topology evidence="1">Peripheral membrane protein</topology>
    </subcellularLocation>
</comment>
<dbReference type="Pfam" id="PF00005">
    <property type="entry name" value="ABC_tran"/>
    <property type="match status" value="1"/>
</dbReference>
<sequence>MVRVKGVSKSFGSKRVLSNVSLDVRKGAVTTLIGPNGAGKSTLLSLMSRLLPKDEGQILIDGREIGSYRSEELARRLAILKQTHHLNIRLTVRELVEFGRFPYSKGRLTREDREKVDAALAWMELGDIQHKYVDHLSGGQRQRAFIAMVLAQDTEYVLLDEPLNNLDMKHAVQIMRIMRRMVDDLGKTVVLVLHDVNFASAYSDYIVALKDGQVAAAGTPDQLIRSDVLGEIYEMEIPIETVSGCRVCIYFTGQQVAAL</sequence>
<dbReference type="InterPro" id="IPR051535">
    <property type="entry name" value="Siderophore_ABC-ATPase"/>
</dbReference>
<dbReference type="CDD" id="cd03214">
    <property type="entry name" value="ABC_Iron-Siderophores_B12_Hemin"/>
    <property type="match status" value="1"/>
</dbReference>
<dbReference type="InterPro" id="IPR003439">
    <property type="entry name" value="ABC_transporter-like_ATP-bd"/>
</dbReference>
<dbReference type="GO" id="GO:0005524">
    <property type="term" value="F:ATP binding"/>
    <property type="evidence" value="ECO:0007669"/>
    <property type="project" value="UniProtKB-KW"/>
</dbReference>
<evidence type="ECO:0000313" key="11">
    <source>
        <dbReference type="EMBL" id="MBP2019845.1"/>
    </source>
</evidence>
<keyword evidence="12" id="KW-1185">Reference proteome</keyword>
<protein>
    <submittedName>
        <fullName evidence="11">Iron complex transport system ATP-binding protein</fullName>
    </submittedName>
</protein>
<name>A0ABS4JXX8_9FIRM</name>
<dbReference type="SMART" id="SM00382">
    <property type="entry name" value="AAA"/>
    <property type="match status" value="1"/>
</dbReference>
<gene>
    <name evidence="11" type="ORF">J2Z79_003287</name>
</gene>
<dbReference type="SUPFAM" id="SSF52540">
    <property type="entry name" value="P-loop containing nucleoside triphosphate hydrolases"/>
    <property type="match status" value="1"/>
</dbReference>
<accession>A0ABS4JXX8</accession>
<dbReference type="EMBL" id="JAGGLG010000036">
    <property type="protein sequence ID" value="MBP2019845.1"/>
    <property type="molecule type" value="Genomic_DNA"/>
</dbReference>
<dbReference type="PANTHER" id="PTHR42771">
    <property type="entry name" value="IRON(3+)-HYDROXAMATE IMPORT ATP-BINDING PROTEIN FHUC"/>
    <property type="match status" value="1"/>
</dbReference>
<evidence type="ECO:0000256" key="1">
    <source>
        <dbReference type="ARBA" id="ARBA00004202"/>
    </source>
</evidence>
<keyword evidence="2" id="KW-0813">Transport</keyword>
<keyword evidence="3" id="KW-1003">Cell membrane</keyword>
<keyword evidence="7" id="KW-0408">Iron</keyword>
<dbReference type="Gene3D" id="3.40.50.300">
    <property type="entry name" value="P-loop containing nucleotide triphosphate hydrolases"/>
    <property type="match status" value="1"/>
</dbReference>
<keyword evidence="4" id="KW-0410">Iron transport</keyword>
<evidence type="ECO:0000256" key="2">
    <source>
        <dbReference type="ARBA" id="ARBA00022448"/>
    </source>
</evidence>
<evidence type="ECO:0000256" key="8">
    <source>
        <dbReference type="ARBA" id="ARBA00023065"/>
    </source>
</evidence>
<keyword evidence="9" id="KW-0472">Membrane</keyword>
<evidence type="ECO:0000256" key="6">
    <source>
        <dbReference type="ARBA" id="ARBA00022840"/>
    </source>
</evidence>
<evidence type="ECO:0000313" key="12">
    <source>
        <dbReference type="Proteomes" id="UP001519289"/>
    </source>
</evidence>
<evidence type="ECO:0000256" key="5">
    <source>
        <dbReference type="ARBA" id="ARBA00022741"/>
    </source>
</evidence>
<organism evidence="11 12">
    <name type="scientific">Symbiobacterium terraclitae</name>
    <dbReference type="NCBI Taxonomy" id="557451"/>
    <lineage>
        <taxon>Bacteria</taxon>
        <taxon>Bacillati</taxon>
        <taxon>Bacillota</taxon>
        <taxon>Clostridia</taxon>
        <taxon>Eubacteriales</taxon>
        <taxon>Symbiobacteriaceae</taxon>
        <taxon>Symbiobacterium</taxon>
    </lineage>
</organism>